<evidence type="ECO:0000313" key="2">
    <source>
        <dbReference type="EMBL" id="KIQ64609.1"/>
    </source>
</evidence>
<dbReference type="Proteomes" id="UP000032066">
    <property type="component" value="Unassembled WGS sequence"/>
</dbReference>
<proteinExistence type="predicted"/>
<dbReference type="OrthoDB" id="3212365at2"/>
<dbReference type="RefSeq" id="WP_043910282.1">
    <property type="nucleotide sequence ID" value="NZ_JXZB01000002.1"/>
</dbReference>
<accession>A0A0D0PQ06</accession>
<feature type="region of interest" description="Disordered" evidence="1">
    <location>
        <begin position="80"/>
        <end position="99"/>
    </location>
</feature>
<gene>
    <name evidence="2" type="ORF">TR51_10220</name>
</gene>
<feature type="region of interest" description="Disordered" evidence="1">
    <location>
        <begin position="29"/>
        <end position="53"/>
    </location>
</feature>
<dbReference type="AlphaFoldDB" id="A0A0D0PQ06"/>
<feature type="compositionally biased region" description="Acidic residues" evidence="1">
    <location>
        <begin position="80"/>
        <end position="90"/>
    </location>
</feature>
<name>A0A0D0PQ06_KITGR</name>
<evidence type="ECO:0000256" key="1">
    <source>
        <dbReference type="SAM" id="MobiDB-lite"/>
    </source>
</evidence>
<protein>
    <submittedName>
        <fullName evidence="2">Uncharacterized protein</fullName>
    </submittedName>
</protein>
<sequence>MRHALHIADGLLPDPAGLREQLEDIDDDLAQHTGPNTDPEDTGLRLTPLDPRRPAPDLLEDLLAGIHGCRLLHEEYDELDDEDGFGDDEQTGQPSIDRSREHFTQLVREAAAANHDRLI</sequence>
<organism evidence="2 3">
    <name type="scientific">Kitasatospora griseola</name>
    <name type="common">Streptomyces griseolosporeus</name>
    <dbReference type="NCBI Taxonomy" id="2064"/>
    <lineage>
        <taxon>Bacteria</taxon>
        <taxon>Bacillati</taxon>
        <taxon>Actinomycetota</taxon>
        <taxon>Actinomycetes</taxon>
        <taxon>Kitasatosporales</taxon>
        <taxon>Streptomycetaceae</taxon>
        <taxon>Kitasatospora</taxon>
    </lineage>
</organism>
<reference evidence="2 3" key="1">
    <citation type="submission" date="2015-02" db="EMBL/GenBank/DDBJ databases">
        <title>Draft genome sequence of Kitasatospora griseola MF730-N6, a bafilomycin, terpentecin and satosporin producer.</title>
        <authorList>
            <person name="Arens J.C."/>
            <person name="Haltli B."/>
            <person name="Kerr R.G."/>
        </authorList>
    </citation>
    <scope>NUCLEOTIDE SEQUENCE [LARGE SCALE GENOMIC DNA]</scope>
    <source>
        <strain evidence="2 3">MF730-N6</strain>
    </source>
</reference>
<keyword evidence="3" id="KW-1185">Reference proteome</keyword>
<comment type="caution">
    <text evidence="2">The sequence shown here is derived from an EMBL/GenBank/DDBJ whole genome shotgun (WGS) entry which is preliminary data.</text>
</comment>
<evidence type="ECO:0000313" key="3">
    <source>
        <dbReference type="Proteomes" id="UP000032066"/>
    </source>
</evidence>
<dbReference type="EMBL" id="JXZB01000002">
    <property type="protein sequence ID" value="KIQ64609.1"/>
    <property type="molecule type" value="Genomic_DNA"/>
</dbReference>